<comment type="similarity">
    <text evidence="2 8">Belongs to the major facilitator superfamily. Bcr/CmlA family.</text>
</comment>
<feature type="transmembrane region" description="Helical" evidence="8">
    <location>
        <begin position="296"/>
        <end position="317"/>
    </location>
</feature>
<dbReference type="PROSITE" id="PS50850">
    <property type="entry name" value="MFS"/>
    <property type="match status" value="1"/>
</dbReference>
<comment type="caution">
    <text evidence="8">Lacks conserved residue(s) required for the propagation of feature annotation.</text>
</comment>
<evidence type="ECO:0000313" key="10">
    <source>
        <dbReference type="EMBL" id="OWY30547.1"/>
    </source>
</evidence>
<keyword evidence="6 8" id="KW-1133">Transmembrane helix</keyword>
<evidence type="ECO:0000256" key="4">
    <source>
        <dbReference type="ARBA" id="ARBA00022475"/>
    </source>
</evidence>
<feature type="transmembrane region" description="Helical" evidence="8">
    <location>
        <begin position="118"/>
        <end position="139"/>
    </location>
</feature>
<dbReference type="SUPFAM" id="SSF103473">
    <property type="entry name" value="MFS general substrate transporter"/>
    <property type="match status" value="1"/>
</dbReference>
<feature type="transmembrane region" description="Helical" evidence="8">
    <location>
        <begin position="62"/>
        <end position="80"/>
    </location>
</feature>
<dbReference type="GO" id="GO:0005886">
    <property type="term" value="C:plasma membrane"/>
    <property type="evidence" value="ECO:0007669"/>
    <property type="project" value="UniProtKB-SubCell"/>
</dbReference>
<evidence type="ECO:0000256" key="2">
    <source>
        <dbReference type="ARBA" id="ARBA00006236"/>
    </source>
</evidence>
<keyword evidence="8" id="KW-0997">Cell inner membrane</keyword>
<evidence type="ECO:0000256" key="3">
    <source>
        <dbReference type="ARBA" id="ARBA00022448"/>
    </source>
</evidence>
<dbReference type="FunFam" id="1.20.1720.10:FF:000005">
    <property type="entry name" value="Bcr/CflA family efflux transporter"/>
    <property type="match status" value="1"/>
</dbReference>
<evidence type="ECO:0000256" key="1">
    <source>
        <dbReference type="ARBA" id="ARBA00004651"/>
    </source>
</evidence>
<feature type="domain" description="Major facilitator superfamily (MFS) profile" evidence="9">
    <location>
        <begin position="25"/>
        <end position="410"/>
    </location>
</feature>
<dbReference type="NCBIfam" id="TIGR00710">
    <property type="entry name" value="efflux_Bcr_CflA"/>
    <property type="match status" value="1"/>
</dbReference>
<feature type="transmembrane region" description="Helical" evidence="8">
    <location>
        <begin position="151"/>
        <end position="175"/>
    </location>
</feature>
<evidence type="ECO:0000256" key="6">
    <source>
        <dbReference type="ARBA" id="ARBA00022989"/>
    </source>
</evidence>
<dbReference type="PANTHER" id="PTHR23502">
    <property type="entry name" value="MAJOR FACILITATOR SUPERFAMILY"/>
    <property type="match status" value="1"/>
</dbReference>
<evidence type="ECO:0000256" key="5">
    <source>
        <dbReference type="ARBA" id="ARBA00022692"/>
    </source>
</evidence>
<keyword evidence="7 8" id="KW-0472">Membrane</keyword>
<evidence type="ECO:0000256" key="7">
    <source>
        <dbReference type="ARBA" id="ARBA00023136"/>
    </source>
</evidence>
<dbReference type="RefSeq" id="WP_088749694.1">
    <property type="nucleotide sequence ID" value="NZ_NJGU01000001.1"/>
</dbReference>
<dbReference type="InterPro" id="IPR036259">
    <property type="entry name" value="MFS_trans_sf"/>
</dbReference>
<gene>
    <name evidence="10" type="ORF">CEJ42_00195</name>
</gene>
<evidence type="ECO:0000259" key="9">
    <source>
        <dbReference type="PROSITE" id="PS50850"/>
    </source>
</evidence>
<keyword evidence="4" id="KW-1003">Cell membrane</keyword>
<sequence>MSPSPSSSSSSPDHAATESAARQSLLTLGLLSALMAFASISTDVYLPALPAMSVALNAGHGAMELTISSYLIGFSLGQLVWGPISDRYGRRLPVAVGLVLFAIGSAGCALADSVAAMIAWRVLQAVGACASVVLARAMVRDLYAGPQAARMMSTLMTVTAIAPLIGPAVGSLILQAASWRAIFWTLLGVGVATLLALRRLPETLPAERRNPHALNGALAIYAGLLRQRRILAYMGTGGFFYGGIYAYVAGTPAAYISYHHMSPQAYGVLFSLGIVGIMATNQISSRLVLKMGSERLMRIGALCAAGSGLLLALTAGFDVGGVPGLALPLFVYVGSNGLIVANAIAGALTGYAERAGAVSALVGASHYGTGILGSALVGLLADGTPWPMGLIIAICGVGTAFCALSVPHRNAASN</sequence>
<dbReference type="Proteomes" id="UP000197596">
    <property type="component" value="Unassembled WGS sequence"/>
</dbReference>
<feature type="transmembrane region" description="Helical" evidence="8">
    <location>
        <begin position="329"/>
        <end position="351"/>
    </location>
</feature>
<dbReference type="InterPro" id="IPR011701">
    <property type="entry name" value="MFS"/>
</dbReference>
<dbReference type="CDD" id="cd17320">
    <property type="entry name" value="MFS_MdfA_MDR_like"/>
    <property type="match status" value="1"/>
</dbReference>
<dbReference type="GO" id="GO:1990961">
    <property type="term" value="P:xenobiotic detoxification by transmembrane export across the plasma membrane"/>
    <property type="evidence" value="ECO:0007669"/>
    <property type="project" value="InterPro"/>
</dbReference>
<feature type="transmembrane region" description="Helical" evidence="8">
    <location>
        <begin position="358"/>
        <end position="380"/>
    </location>
</feature>
<feature type="transmembrane region" description="Helical" evidence="8">
    <location>
        <begin position="268"/>
        <end position="289"/>
    </location>
</feature>
<name>A0A246WTZ2_9BURK</name>
<organism evidence="10 11">
    <name type="scientific">Herbaspirillum robiniae</name>
    <dbReference type="NCBI Taxonomy" id="2014887"/>
    <lineage>
        <taxon>Bacteria</taxon>
        <taxon>Pseudomonadati</taxon>
        <taxon>Pseudomonadota</taxon>
        <taxon>Betaproteobacteria</taxon>
        <taxon>Burkholderiales</taxon>
        <taxon>Oxalobacteraceae</taxon>
        <taxon>Herbaspirillum</taxon>
    </lineage>
</organism>
<dbReference type="PANTHER" id="PTHR23502:SF132">
    <property type="entry name" value="POLYAMINE TRANSPORTER 2-RELATED"/>
    <property type="match status" value="1"/>
</dbReference>
<feature type="transmembrane region" description="Helical" evidence="8">
    <location>
        <begin position="230"/>
        <end position="248"/>
    </location>
</feature>
<comment type="caution">
    <text evidence="10">The sequence shown here is derived from an EMBL/GenBank/DDBJ whole genome shotgun (WGS) entry which is preliminary data.</text>
</comment>
<dbReference type="InterPro" id="IPR004812">
    <property type="entry name" value="Efflux_drug-R_Bcr/CmlA"/>
</dbReference>
<protein>
    <recommendedName>
        <fullName evidence="8">Bcr/CflA family efflux transporter</fullName>
    </recommendedName>
</protein>
<feature type="transmembrane region" description="Helical" evidence="8">
    <location>
        <begin position="386"/>
        <end position="406"/>
    </location>
</feature>
<evidence type="ECO:0000313" key="11">
    <source>
        <dbReference type="Proteomes" id="UP000197596"/>
    </source>
</evidence>
<dbReference type="GO" id="GO:0042910">
    <property type="term" value="F:xenobiotic transmembrane transporter activity"/>
    <property type="evidence" value="ECO:0007669"/>
    <property type="project" value="InterPro"/>
</dbReference>
<dbReference type="GO" id="GO:0015385">
    <property type="term" value="F:sodium:proton antiporter activity"/>
    <property type="evidence" value="ECO:0007669"/>
    <property type="project" value="TreeGrafter"/>
</dbReference>
<reference evidence="10 11" key="1">
    <citation type="submission" date="2017-06" db="EMBL/GenBank/DDBJ databases">
        <title>Herbaspirillum phytohormonus sp. nov., isolated from the root nodule of Robinia pseudoacacia in lead-zinc mine.</title>
        <authorList>
            <person name="Fan M."/>
            <person name="Lin Y."/>
        </authorList>
    </citation>
    <scope>NUCLEOTIDE SEQUENCE [LARGE SCALE GENOMIC DNA]</scope>
    <source>
        <strain evidence="10 11">HZ10</strain>
    </source>
</reference>
<dbReference type="InterPro" id="IPR020846">
    <property type="entry name" value="MFS_dom"/>
</dbReference>
<dbReference type="Gene3D" id="1.20.1720.10">
    <property type="entry name" value="Multidrug resistance protein D"/>
    <property type="match status" value="1"/>
</dbReference>
<keyword evidence="5 8" id="KW-0812">Transmembrane</keyword>
<feature type="transmembrane region" description="Helical" evidence="8">
    <location>
        <begin position="181"/>
        <end position="200"/>
    </location>
</feature>
<proteinExistence type="inferred from homology"/>
<feature type="transmembrane region" description="Helical" evidence="8">
    <location>
        <begin position="92"/>
        <end position="112"/>
    </location>
</feature>
<dbReference type="EMBL" id="NJGU01000001">
    <property type="protein sequence ID" value="OWY30547.1"/>
    <property type="molecule type" value="Genomic_DNA"/>
</dbReference>
<keyword evidence="3 8" id="KW-0813">Transport</keyword>
<dbReference type="AlphaFoldDB" id="A0A246WTZ2"/>
<comment type="subcellular location">
    <subcellularLocation>
        <location evidence="8">Cell inner membrane</location>
        <topology evidence="8">Multi-pass membrane protein</topology>
    </subcellularLocation>
    <subcellularLocation>
        <location evidence="1">Cell membrane</location>
        <topology evidence="1">Multi-pass membrane protein</topology>
    </subcellularLocation>
</comment>
<dbReference type="Pfam" id="PF07690">
    <property type="entry name" value="MFS_1"/>
    <property type="match status" value="1"/>
</dbReference>
<accession>A0A246WTZ2</accession>
<evidence type="ECO:0000256" key="8">
    <source>
        <dbReference type="RuleBase" id="RU365088"/>
    </source>
</evidence>